<evidence type="ECO:0000259" key="7">
    <source>
        <dbReference type="PROSITE" id="PS51705"/>
    </source>
</evidence>
<sequence length="573" mass="63498">MPISKVEGNTQGLKSSQVRRLERLLARRVPPRDIITPELARQMTELSAEIRRQVGVLISRHGQVECVMVGDAGGIVIPDLKRVRVGQGRFRGLRCLHTQLSGPGLTRDDLNDLALLRLDLMGVISVSDTGLPNWIHAAHLLPATDAVTDDTAEPWAYLDKVHPGQLQVDFLDLIEHLEAEFARTRRLRDARDLRDRAMLVVVTTGALADAEASMEELVELAESCDLVVVDKLIQRRRELDPKTLLGKGKLQEVIIRSLQHAADVLLFDQDLSPAQVRTIEAATDLKILDRTQLILDIFAQRARSREGKVQVELAQLKYLLPRLAGHGADMSRLAGGIGARGPGETKLEVDRRRARDRIADLEKLITGLRSQRQTRRAQRDRQQLPVVSIVGYTNAGKSTLLNTLTSSEVVAERRMFATLDPTSRRLRLPRDRDIIINDTVGFIRDLPPTLMAAFKATLEEIETSDLLLHLVDIAAPDYERRIAAVEDILAQLELSHLPRQLVFNKADLLPAEEVAALCARHQALAVVAHDRATLPPLLQSIDAWLSSPRNREAGPGVGYAPWEPVGNPGAVVS</sequence>
<keyword evidence="2 5" id="KW-0547">Nucleotide-binding</keyword>
<dbReference type="PANTHER" id="PTHR10229:SF0">
    <property type="entry name" value="GTP-BINDING PROTEIN 6-RELATED"/>
    <property type="match status" value="1"/>
</dbReference>
<keyword evidence="9" id="KW-1185">Reference proteome</keyword>
<comment type="subcellular location">
    <subcellularLocation>
        <location evidence="5">Cytoplasm</location>
    </subcellularLocation>
    <text evidence="5">May associate with membranes.</text>
</comment>
<accession>A0ABX8B294</accession>
<dbReference type="Proteomes" id="UP000677668">
    <property type="component" value="Chromosome 1"/>
</dbReference>
<dbReference type="InterPro" id="IPR006073">
    <property type="entry name" value="GTP-bd"/>
</dbReference>
<dbReference type="CDD" id="cd01878">
    <property type="entry name" value="HflX"/>
    <property type="match status" value="1"/>
</dbReference>
<evidence type="ECO:0000256" key="1">
    <source>
        <dbReference type="ARBA" id="ARBA00022723"/>
    </source>
</evidence>
<dbReference type="InterPro" id="IPR032305">
    <property type="entry name" value="GTP-bd_M"/>
</dbReference>
<evidence type="ECO:0000313" key="9">
    <source>
        <dbReference type="Proteomes" id="UP000677668"/>
    </source>
</evidence>
<keyword evidence="3" id="KW-0460">Magnesium</keyword>
<evidence type="ECO:0000313" key="8">
    <source>
        <dbReference type="EMBL" id="QUV93701.1"/>
    </source>
</evidence>
<evidence type="ECO:0000256" key="3">
    <source>
        <dbReference type="ARBA" id="ARBA00022842"/>
    </source>
</evidence>
<protein>
    <recommendedName>
        <fullName evidence="5">GTPase HflX</fullName>
    </recommendedName>
    <alternativeName>
        <fullName evidence="5">GTP-binding protein HflX</fullName>
    </alternativeName>
</protein>
<evidence type="ECO:0000256" key="2">
    <source>
        <dbReference type="ARBA" id="ARBA00022741"/>
    </source>
</evidence>
<comment type="similarity">
    <text evidence="5">Belongs to the TRAFAC class OBG-HflX-like GTPase superfamily. HflX GTPase family.</text>
</comment>
<dbReference type="Pfam" id="PF01926">
    <property type="entry name" value="MMR_HSR1"/>
    <property type="match status" value="1"/>
</dbReference>
<dbReference type="RefSeq" id="WP_211422055.1">
    <property type="nucleotide sequence ID" value="NZ_CP072642.1"/>
</dbReference>
<dbReference type="SUPFAM" id="SSF52540">
    <property type="entry name" value="P-loop containing nucleoside triphosphate hydrolases"/>
    <property type="match status" value="1"/>
</dbReference>
<dbReference type="Pfam" id="PF16360">
    <property type="entry name" value="GTP-bdg_M"/>
    <property type="match status" value="1"/>
</dbReference>
<evidence type="ECO:0000256" key="5">
    <source>
        <dbReference type="HAMAP-Rule" id="MF_00900"/>
    </source>
</evidence>
<evidence type="ECO:0000256" key="4">
    <source>
        <dbReference type="ARBA" id="ARBA00023134"/>
    </source>
</evidence>
<dbReference type="NCBIfam" id="TIGR03156">
    <property type="entry name" value="GTP_HflX"/>
    <property type="match status" value="1"/>
</dbReference>
<dbReference type="Gene3D" id="3.40.50.300">
    <property type="entry name" value="P-loop containing nucleotide triphosphate hydrolases"/>
    <property type="match status" value="1"/>
</dbReference>
<dbReference type="InterPro" id="IPR016496">
    <property type="entry name" value="GTPase_HflX"/>
</dbReference>
<dbReference type="PRINTS" id="PR00326">
    <property type="entry name" value="GTP1OBG"/>
</dbReference>
<organism evidence="8 9">
    <name type="scientific">Chloracidobacterium sp. N</name>
    <dbReference type="NCBI Taxonomy" id="2821540"/>
    <lineage>
        <taxon>Bacteria</taxon>
        <taxon>Pseudomonadati</taxon>
        <taxon>Acidobacteriota</taxon>
        <taxon>Terriglobia</taxon>
        <taxon>Terriglobales</taxon>
        <taxon>Acidobacteriaceae</taxon>
        <taxon>Chloracidobacterium</taxon>
        <taxon>Chloracidobacterium aggregatum</taxon>
    </lineage>
</organism>
<dbReference type="Gene3D" id="6.10.250.2860">
    <property type="match status" value="1"/>
</dbReference>
<gene>
    <name evidence="5 8" type="primary">hflX</name>
    <name evidence="8" type="ORF">J8C05_10060</name>
</gene>
<evidence type="ECO:0000256" key="6">
    <source>
        <dbReference type="SAM" id="Coils"/>
    </source>
</evidence>
<keyword evidence="5" id="KW-0963">Cytoplasm</keyword>
<keyword evidence="4 5" id="KW-0342">GTP-binding</keyword>
<feature type="coiled-coil region" evidence="6">
    <location>
        <begin position="344"/>
        <end position="371"/>
    </location>
</feature>
<comment type="function">
    <text evidence="5">GTPase that associates with the 50S ribosomal subunit and may have a role during protein synthesis or ribosome biogenesis.</text>
</comment>
<dbReference type="Gene3D" id="3.40.50.11060">
    <property type="entry name" value="GTPase HflX, N-terminal domain"/>
    <property type="match status" value="1"/>
</dbReference>
<dbReference type="PROSITE" id="PS51705">
    <property type="entry name" value="G_HFLX"/>
    <property type="match status" value="1"/>
</dbReference>
<keyword evidence="1" id="KW-0479">Metal-binding</keyword>
<reference evidence="8 9" key="1">
    <citation type="submission" date="2021-03" db="EMBL/GenBank/DDBJ databases">
        <title>Genomic and phenotypic characterization of Chloracidobacterium isolates provides evidence for multiple species.</title>
        <authorList>
            <person name="Saini M.K."/>
            <person name="Costas A.M.G."/>
            <person name="Tank M."/>
            <person name="Bryant D.A."/>
        </authorList>
    </citation>
    <scope>NUCLEOTIDE SEQUENCE [LARGE SCALE GENOMIC DNA]</scope>
    <source>
        <strain evidence="8 9">N</strain>
    </source>
</reference>
<keyword evidence="6" id="KW-0175">Coiled coil</keyword>
<comment type="subunit">
    <text evidence="5">Monomer. Associates with the 50S ribosomal subunit.</text>
</comment>
<dbReference type="InterPro" id="IPR025121">
    <property type="entry name" value="GTPase_HflX_N"/>
</dbReference>
<dbReference type="HAMAP" id="MF_00900">
    <property type="entry name" value="GTPase_HflX"/>
    <property type="match status" value="1"/>
</dbReference>
<dbReference type="InterPro" id="IPR042108">
    <property type="entry name" value="GTPase_HflX_N_sf"/>
</dbReference>
<dbReference type="EMBL" id="CP072642">
    <property type="protein sequence ID" value="QUV93701.1"/>
    <property type="molecule type" value="Genomic_DNA"/>
</dbReference>
<feature type="domain" description="Hflx-type G" evidence="7">
    <location>
        <begin position="385"/>
        <end position="517"/>
    </location>
</feature>
<dbReference type="InterPro" id="IPR030394">
    <property type="entry name" value="G_HFLX_dom"/>
</dbReference>
<dbReference type="PANTHER" id="PTHR10229">
    <property type="entry name" value="GTP-BINDING PROTEIN HFLX"/>
    <property type="match status" value="1"/>
</dbReference>
<dbReference type="Pfam" id="PF13167">
    <property type="entry name" value="GTP-bdg_N"/>
    <property type="match status" value="1"/>
</dbReference>
<name>A0ABX8B294_9BACT</name>
<proteinExistence type="inferred from homology"/>
<dbReference type="InterPro" id="IPR027417">
    <property type="entry name" value="P-loop_NTPase"/>
</dbReference>